<dbReference type="SMART" id="SM00304">
    <property type="entry name" value="HAMP"/>
    <property type="match status" value="1"/>
</dbReference>
<accession>A0ABT5FH37</accession>
<dbReference type="Proteomes" id="UP001528411">
    <property type="component" value="Unassembled WGS sequence"/>
</dbReference>
<feature type="coiled-coil region" evidence="6">
    <location>
        <begin position="16"/>
        <end position="43"/>
    </location>
</feature>
<sequence>MKPTPKAVTFGDEDLINSAEAQYERLLKNIDSIQRLEQAAERAKLNEFKSTLKDYNEIAKVIVKSFIAGDVDFAVVQEKAKVKSDLFEQLTSNLEQYKKQSDNKYSQLAEDSKTRSENAIFTSVLVSVVLVFIIVGLGIVIGKGIKQTASVAAETLRELADGDGDLKSTLVVESNDEIGQMSRNFNRFMAVLRGSISDVMSVVQPLLDNSTRLIQRMEVAESAMHKQGEDSTHVKQSMTEMSQSVAEITNSANEAATATTNAEQEAIQSLEILNQTMAVSQALNNEIKVASTVIHKLAQDTQNVNKILDVITSIAEQTNLLALNAAIEAARAGEQGRGFAVVADEVRELASRTSKSTTEIRELLNALTEAASASVESMESASTQAQRNEEFAAQTGESVNKIATHIQTINQLNTQIATATEQQTMVAQTVTQNVDDMNHSIGDSLEALDDIRDVSKSLHTLSDDLLEAASKFKL</sequence>
<reference evidence="11 12" key="1">
    <citation type="submission" date="2023-01" db="EMBL/GenBank/DDBJ databases">
        <title>Psychrosphaera sp. nov., isolated from marine algae.</title>
        <authorList>
            <person name="Bayburt H."/>
            <person name="Choi B.J."/>
            <person name="Kim J.M."/>
            <person name="Choi D.G."/>
            <person name="Jeon C.O."/>
        </authorList>
    </citation>
    <scope>NUCLEOTIDE SEQUENCE [LARGE SCALE GENOMIC DNA]</scope>
    <source>
        <strain evidence="11 12">G1-22</strain>
    </source>
</reference>
<dbReference type="InterPro" id="IPR004090">
    <property type="entry name" value="Chemotax_Me-accpt_rcpt"/>
</dbReference>
<keyword evidence="7" id="KW-0472">Membrane</keyword>
<dbReference type="PROSITE" id="PS50111">
    <property type="entry name" value="CHEMOTAXIS_TRANSDUC_2"/>
    <property type="match status" value="1"/>
</dbReference>
<evidence type="ECO:0000256" key="5">
    <source>
        <dbReference type="PROSITE-ProRule" id="PRU00284"/>
    </source>
</evidence>
<evidence type="ECO:0000256" key="4">
    <source>
        <dbReference type="ARBA" id="ARBA00029447"/>
    </source>
</evidence>
<dbReference type="Gene3D" id="1.10.287.950">
    <property type="entry name" value="Methyl-accepting chemotaxis protein"/>
    <property type="match status" value="1"/>
</dbReference>
<evidence type="ECO:0000256" key="6">
    <source>
        <dbReference type="SAM" id="Coils"/>
    </source>
</evidence>
<evidence type="ECO:0000256" key="3">
    <source>
        <dbReference type="ARBA" id="ARBA00023224"/>
    </source>
</evidence>
<dbReference type="RefSeq" id="WP_272181690.1">
    <property type="nucleotide sequence ID" value="NZ_JAQOMS010000002.1"/>
</dbReference>
<dbReference type="PROSITE" id="PS50192">
    <property type="entry name" value="T_SNARE"/>
    <property type="match status" value="1"/>
</dbReference>
<feature type="domain" description="T-SNARE coiled-coil homology" evidence="9">
    <location>
        <begin position="389"/>
        <end position="451"/>
    </location>
</feature>
<dbReference type="PANTHER" id="PTHR32089">
    <property type="entry name" value="METHYL-ACCEPTING CHEMOTAXIS PROTEIN MCPB"/>
    <property type="match status" value="1"/>
</dbReference>
<dbReference type="PANTHER" id="PTHR32089:SF112">
    <property type="entry name" value="LYSOZYME-LIKE PROTEIN-RELATED"/>
    <property type="match status" value="1"/>
</dbReference>
<evidence type="ECO:0000256" key="2">
    <source>
        <dbReference type="ARBA" id="ARBA00022519"/>
    </source>
</evidence>
<evidence type="ECO:0000256" key="7">
    <source>
        <dbReference type="SAM" id="Phobius"/>
    </source>
</evidence>
<comment type="subcellular location">
    <subcellularLocation>
        <location evidence="1">Cell inner membrane</location>
        <topology evidence="1">Multi-pass membrane protein</topology>
    </subcellularLocation>
</comment>
<comment type="similarity">
    <text evidence="4">Belongs to the methyl-accepting chemotaxis (MCP) protein family.</text>
</comment>
<feature type="domain" description="HAMP" evidence="10">
    <location>
        <begin position="153"/>
        <end position="197"/>
    </location>
</feature>
<feature type="domain" description="Methyl-accepting transducer" evidence="8">
    <location>
        <begin position="202"/>
        <end position="438"/>
    </location>
</feature>
<keyword evidence="2" id="KW-1003">Cell membrane</keyword>
<dbReference type="InterPro" id="IPR004089">
    <property type="entry name" value="MCPsignal_dom"/>
</dbReference>
<keyword evidence="7" id="KW-1133">Transmembrane helix</keyword>
<evidence type="ECO:0000256" key="1">
    <source>
        <dbReference type="ARBA" id="ARBA00004429"/>
    </source>
</evidence>
<keyword evidence="3 5" id="KW-0807">Transducer</keyword>
<dbReference type="PROSITE" id="PS50885">
    <property type="entry name" value="HAMP"/>
    <property type="match status" value="1"/>
</dbReference>
<protein>
    <submittedName>
        <fullName evidence="11">Methyl-accepting chemotaxis protein</fullName>
    </submittedName>
</protein>
<dbReference type="Pfam" id="PF00015">
    <property type="entry name" value="MCPsignal"/>
    <property type="match status" value="1"/>
</dbReference>
<dbReference type="InterPro" id="IPR000727">
    <property type="entry name" value="T_SNARE_dom"/>
</dbReference>
<dbReference type="SMART" id="SM00283">
    <property type="entry name" value="MA"/>
    <property type="match status" value="1"/>
</dbReference>
<gene>
    <name evidence="11" type="ORF">PN838_19415</name>
</gene>
<dbReference type="PRINTS" id="PR00260">
    <property type="entry name" value="CHEMTRNSDUCR"/>
</dbReference>
<dbReference type="SUPFAM" id="SSF58104">
    <property type="entry name" value="Methyl-accepting chemotaxis protein (MCP) signaling domain"/>
    <property type="match status" value="1"/>
</dbReference>
<name>A0ABT5FH37_9GAMM</name>
<keyword evidence="12" id="KW-1185">Reference proteome</keyword>
<keyword evidence="7" id="KW-0812">Transmembrane</keyword>
<comment type="caution">
    <text evidence="11">The sequence shown here is derived from an EMBL/GenBank/DDBJ whole genome shotgun (WGS) entry which is preliminary data.</text>
</comment>
<feature type="transmembrane region" description="Helical" evidence="7">
    <location>
        <begin position="119"/>
        <end position="141"/>
    </location>
</feature>
<evidence type="ECO:0000313" key="11">
    <source>
        <dbReference type="EMBL" id="MDC2890513.1"/>
    </source>
</evidence>
<dbReference type="CDD" id="cd11386">
    <property type="entry name" value="MCP_signal"/>
    <property type="match status" value="1"/>
</dbReference>
<evidence type="ECO:0000259" key="8">
    <source>
        <dbReference type="PROSITE" id="PS50111"/>
    </source>
</evidence>
<proteinExistence type="inferred from homology"/>
<dbReference type="EMBL" id="JAQOMS010000002">
    <property type="protein sequence ID" value="MDC2890513.1"/>
    <property type="molecule type" value="Genomic_DNA"/>
</dbReference>
<evidence type="ECO:0000259" key="9">
    <source>
        <dbReference type="PROSITE" id="PS50192"/>
    </source>
</evidence>
<dbReference type="InterPro" id="IPR003660">
    <property type="entry name" value="HAMP_dom"/>
</dbReference>
<evidence type="ECO:0000259" key="10">
    <source>
        <dbReference type="PROSITE" id="PS50885"/>
    </source>
</evidence>
<feature type="coiled-coil region" evidence="6">
    <location>
        <begin position="80"/>
        <end position="107"/>
    </location>
</feature>
<evidence type="ECO:0000313" key="12">
    <source>
        <dbReference type="Proteomes" id="UP001528411"/>
    </source>
</evidence>
<organism evidence="11 12">
    <name type="scientific">Psychrosphaera algicola</name>
    <dbReference type="NCBI Taxonomy" id="3023714"/>
    <lineage>
        <taxon>Bacteria</taxon>
        <taxon>Pseudomonadati</taxon>
        <taxon>Pseudomonadota</taxon>
        <taxon>Gammaproteobacteria</taxon>
        <taxon>Alteromonadales</taxon>
        <taxon>Pseudoalteromonadaceae</taxon>
        <taxon>Psychrosphaera</taxon>
    </lineage>
</organism>
<dbReference type="CDD" id="cd06225">
    <property type="entry name" value="HAMP"/>
    <property type="match status" value="1"/>
</dbReference>
<keyword evidence="6" id="KW-0175">Coiled coil</keyword>
<keyword evidence="2" id="KW-0997">Cell inner membrane</keyword>
<dbReference type="Pfam" id="PF00672">
    <property type="entry name" value="HAMP"/>
    <property type="match status" value="1"/>
</dbReference>